<dbReference type="RefSeq" id="WP_381423978.1">
    <property type="nucleotide sequence ID" value="NZ_JBHSDH010000013.1"/>
</dbReference>
<evidence type="ECO:0000256" key="3">
    <source>
        <dbReference type="ARBA" id="ARBA00022448"/>
    </source>
</evidence>
<evidence type="ECO:0000256" key="8">
    <source>
        <dbReference type="ARBA" id="ARBA00022982"/>
    </source>
</evidence>
<reference evidence="16" key="1">
    <citation type="journal article" date="2019" name="Int. J. Syst. Evol. Microbiol.">
        <title>The Global Catalogue of Microorganisms (GCM) 10K type strain sequencing project: providing services to taxonomists for standard genome sequencing and annotation.</title>
        <authorList>
            <consortium name="The Broad Institute Genomics Platform"/>
            <consortium name="The Broad Institute Genome Sequencing Center for Infectious Disease"/>
            <person name="Wu L."/>
            <person name="Ma J."/>
        </authorList>
    </citation>
    <scope>NUCLEOTIDE SEQUENCE [LARGE SCALE GENOMIC DNA]</scope>
    <source>
        <strain evidence="16">CECT 8531</strain>
    </source>
</reference>
<organism evidence="15 16">
    <name type="scientific">Sphingorhabdus arenilitoris</name>
    <dbReference type="NCBI Taxonomy" id="1490041"/>
    <lineage>
        <taxon>Bacteria</taxon>
        <taxon>Pseudomonadati</taxon>
        <taxon>Pseudomonadota</taxon>
        <taxon>Alphaproteobacteria</taxon>
        <taxon>Sphingomonadales</taxon>
        <taxon>Sphingomonadaceae</taxon>
        <taxon>Sphingorhabdus</taxon>
    </lineage>
</organism>
<sequence length="180" mass="20234">MNHMNISKYSKGAIAFHWIIAALVIANIGLAELTEDMTRAARGPYMDLHKSFGICILFLTFLRLGWRWTHPRPALPASLAGWERLLSKAVHFVFYVLLIGMPLGGWLWMSTHGDKAAIDMFGLFTMPVLPVTGNEALGDLLHEGHEIGGKAMLILVILHILAALKHQLIDRMPFIQRMWP</sequence>
<evidence type="ECO:0000256" key="2">
    <source>
        <dbReference type="ARBA" id="ARBA00004651"/>
    </source>
</evidence>
<evidence type="ECO:0000256" key="11">
    <source>
        <dbReference type="ARBA" id="ARBA00023136"/>
    </source>
</evidence>
<dbReference type="PANTHER" id="PTHR30529">
    <property type="entry name" value="CYTOCHROME B561"/>
    <property type="match status" value="1"/>
</dbReference>
<evidence type="ECO:0000259" key="14">
    <source>
        <dbReference type="Pfam" id="PF01292"/>
    </source>
</evidence>
<feature type="transmembrane region" description="Helical" evidence="13">
    <location>
        <begin position="12"/>
        <end position="31"/>
    </location>
</feature>
<evidence type="ECO:0000256" key="5">
    <source>
        <dbReference type="ARBA" id="ARBA00022617"/>
    </source>
</evidence>
<dbReference type="PANTHER" id="PTHR30529:SF1">
    <property type="entry name" value="CYTOCHROME B561 HOMOLOG 2"/>
    <property type="match status" value="1"/>
</dbReference>
<dbReference type="EMBL" id="JBHSDH010000013">
    <property type="protein sequence ID" value="MFC4292906.1"/>
    <property type="molecule type" value="Genomic_DNA"/>
</dbReference>
<keyword evidence="5" id="KW-0349">Heme</keyword>
<dbReference type="SUPFAM" id="SSF81342">
    <property type="entry name" value="Transmembrane di-heme cytochromes"/>
    <property type="match status" value="1"/>
</dbReference>
<comment type="caution">
    <text evidence="15">The sequence shown here is derived from an EMBL/GenBank/DDBJ whole genome shotgun (WGS) entry which is preliminary data.</text>
</comment>
<feature type="domain" description="Cytochrome b561 bacterial/Ni-hydrogenase" evidence="14">
    <location>
        <begin position="9"/>
        <end position="180"/>
    </location>
</feature>
<name>A0ABV8RKW3_9SPHN</name>
<evidence type="ECO:0000313" key="15">
    <source>
        <dbReference type="EMBL" id="MFC4292906.1"/>
    </source>
</evidence>
<dbReference type="InterPro" id="IPR016174">
    <property type="entry name" value="Di-haem_cyt_TM"/>
</dbReference>
<comment type="subcellular location">
    <subcellularLocation>
        <location evidence="2">Cell membrane</location>
        <topology evidence="2">Multi-pass membrane protein</topology>
    </subcellularLocation>
</comment>
<dbReference type="InterPro" id="IPR011577">
    <property type="entry name" value="Cyt_b561_bac/Ni-Hgenase"/>
</dbReference>
<keyword evidence="6 13" id="KW-0812">Transmembrane</keyword>
<keyword evidence="9 13" id="KW-1133">Transmembrane helix</keyword>
<protein>
    <submittedName>
        <fullName evidence="15">Cytochrome b</fullName>
    </submittedName>
</protein>
<accession>A0ABV8RKW3</accession>
<keyword evidence="16" id="KW-1185">Reference proteome</keyword>
<dbReference type="Proteomes" id="UP001595887">
    <property type="component" value="Unassembled WGS sequence"/>
</dbReference>
<evidence type="ECO:0000256" key="4">
    <source>
        <dbReference type="ARBA" id="ARBA00022475"/>
    </source>
</evidence>
<keyword evidence="4" id="KW-1003">Cell membrane</keyword>
<comment type="cofactor">
    <cofactor evidence="1">
        <name>heme b</name>
        <dbReference type="ChEBI" id="CHEBI:60344"/>
    </cofactor>
</comment>
<evidence type="ECO:0000256" key="6">
    <source>
        <dbReference type="ARBA" id="ARBA00022692"/>
    </source>
</evidence>
<gene>
    <name evidence="15" type="ORF">ACFOWX_10825</name>
</gene>
<dbReference type="InterPro" id="IPR052168">
    <property type="entry name" value="Cytochrome_b561_oxidase"/>
</dbReference>
<evidence type="ECO:0000256" key="7">
    <source>
        <dbReference type="ARBA" id="ARBA00022723"/>
    </source>
</evidence>
<evidence type="ECO:0000256" key="12">
    <source>
        <dbReference type="ARBA" id="ARBA00037975"/>
    </source>
</evidence>
<feature type="transmembrane region" description="Helical" evidence="13">
    <location>
        <begin position="51"/>
        <end position="68"/>
    </location>
</feature>
<evidence type="ECO:0000256" key="13">
    <source>
        <dbReference type="SAM" id="Phobius"/>
    </source>
</evidence>
<evidence type="ECO:0000256" key="9">
    <source>
        <dbReference type="ARBA" id="ARBA00022989"/>
    </source>
</evidence>
<keyword evidence="10" id="KW-0408">Iron</keyword>
<proteinExistence type="inferred from homology"/>
<evidence type="ECO:0000256" key="10">
    <source>
        <dbReference type="ARBA" id="ARBA00023004"/>
    </source>
</evidence>
<keyword evidence="8" id="KW-0249">Electron transport</keyword>
<feature type="transmembrane region" description="Helical" evidence="13">
    <location>
        <begin position="147"/>
        <end position="164"/>
    </location>
</feature>
<keyword evidence="3" id="KW-0813">Transport</keyword>
<dbReference type="Pfam" id="PF01292">
    <property type="entry name" value="Ni_hydr_CYTB"/>
    <property type="match status" value="1"/>
</dbReference>
<evidence type="ECO:0000313" key="16">
    <source>
        <dbReference type="Proteomes" id="UP001595887"/>
    </source>
</evidence>
<comment type="similarity">
    <text evidence="12">Belongs to the cytochrome b561 family.</text>
</comment>
<evidence type="ECO:0000256" key="1">
    <source>
        <dbReference type="ARBA" id="ARBA00001970"/>
    </source>
</evidence>
<feature type="transmembrane region" description="Helical" evidence="13">
    <location>
        <begin position="89"/>
        <end position="109"/>
    </location>
</feature>
<keyword evidence="11 13" id="KW-0472">Membrane</keyword>
<keyword evidence="7" id="KW-0479">Metal-binding</keyword>